<comment type="caution">
    <text evidence="1">The sequence shown here is derived from an EMBL/GenBank/DDBJ whole genome shotgun (WGS) entry which is preliminary data.</text>
</comment>
<gene>
    <name evidence="1" type="ORF">LCGC14_1890870</name>
</gene>
<organism evidence="1">
    <name type="scientific">marine sediment metagenome</name>
    <dbReference type="NCBI Taxonomy" id="412755"/>
    <lineage>
        <taxon>unclassified sequences</taxon>
        <taxon>metagenomes</taxon>
        <taxon>ecological metagenomes</taxon>
    </lineage>
</organism>
<dbReference type="EMBL" id="LAZR01019632">
    <property type="protein sequence ID" value="KKL91818.1"/>
    <property type="molecule type" value="Genomic_DNA"/>
</dbReference>
<sequence length="230" mass="24539">MPFDADLVLRGQVSGAYVDLDASDAAPTSLTRNDDGNAVVDLGAGGTGALGLECVIILHDQPTTYQNLADFVIEDSDHLTDGWESLLTFPRLYAYMREIIVVPTTAFVATDIGLVADATGVGNDSGIIRQFSRNLLTNGLSGKMWIEMQDAGDTYQNSGDTITATSGTGIGTQQGVGRVIQTPLTLVRRFSTPKRYVRLGADAPDGGNFGAVDVLLTFRQYHHVNNLDLG</sequence>
<name>A0A0F9FZS5_9ZZZZ</name>
<accession>A0A0F9FZS5</accession>
<protein>
    <submittedName>
        <fullName evidence="1">Uncharacterized protein</fullName>
    </submittedName>
</protein>
<dbReference type="AlphaFoldDB" id="A0A0F9FZS5"/>
<reference evidence="1" key="1">
    <citation type="journal article" date="2015" name="Nature">
        <title>Complex archaea that bridge the gap between prokaryotes and eukaryotes.</title>
        <authorList>
            <person name="Spang A."/>
            <person name="Saw J.H."/>
            <person name="Jorgensen S.L."/>
            <person name="Zaremba-Niedzwiedzka K."/>
            <person name="Martijn J."/>
            <person name="Lind A.E."/>
            <person name="van Eijk R."/>
            <person name="Schleper C."/>
            <person name="Guy L."/>
            <person name="Ettema T.J."/>
        </authorList>
    </citation>
    <scope>NUCLEOTIDE SEQUENCE</scope>
</reference>
<proteinExistence type="predicted"/>
<evidence type="ECO:0000313" key="1">
    <source>
        <dbReference type="EMBL" id="KKL91818.1"/>
    </source>
</evidence>